<keyword evidence="1" id="KW-0732">Signal</keyword>
<dbReference type="InterPro" id="IPR050490">
    <property type="entry name" value="Bact_solute-bd_prot1"/>
</dbReference>
<dbReference type="Gene3D" id="3.40.190.10">
    <property type="entry name" value="Periplasmic binding protein-like II"/>
    <property type="match status" value="2"/>
</dbReference>
<proteinExistence type="predicted"/>
<evidence type="ECO:0000313" key="2">
    <source>
        <dbReference type="EMBL" id="QEV28475.1"/>
    </source>
</evidence>
<dbReference type="CDD" id="cd13585">
    <property type="entry name" value="PBP2_TMBP_like"/>
    <property type="match status" value="1"/>
</dbReference>
<accession>A0A5J6IIJ1</accession>
<feature type="signal peptide" evidence="1">
    <location>
        <begin position="1"/>
        <end position="22"/>
    </location>
</feature>
<dbReference type="GeneID" id="91420882"/>
<sequence length="452" mass="49187">MKRSRLVRLAVAAAAVTGLVLSGCGDTDPQPPGGSNGSINVLSVGNPPMQDLKKLTKKYFTAETGIEVNYTLLPENDVRRRMDREFARQSGHYDVASVSAYEVPIYSERGWLAPLDSYVRADKDFDQADIFPNLVASLTGADGRLYAQPFYGEGSFLAFRKDLFRQAGLSMPANPTWEQVASLAARIDGTDGTSGICLRGLPGWGQNLTPINTVVNTFGGAWYDMEWNARLTSPEFRNAVRFYVDLVREHGQPNAHRMGFLEVLDAFVAGKCAMWYDATVLASSVEADGSAVKGKVGYVPAPHDRTEKAGWLWTWAWGIQKASKNRDTAWKFISWASSKEYQELVGQEVGWTAAPAGNRRSLYANPEYQQAAGAWYRQEYTAATDSADPKNPGVGPRPYPGIGFVGIPEFAVLGTAVSEQIAAAIAGKQSVDMALAKSQDLAQAAAAKYRGE</sequence>
<dbReference type="PANTHER" id="PTHR43649">
    <property type="entry name" value="ARABINOSE-BINDING PROTEIN-RELATED"/>
    <property type="match status" value="1"/>
</dbReference>
<gene>
    <name evidence="2" type="ORF">CP976_33065</name>
</gene>
<organism evidence="2 3">
    <name type="scientific">Streptomyces coeruleorubidus</name>
    <dbReference type="NCBI Taxonomy" id="116188"/>
    <lineage>
        <taxon>Bacteria</taxon>
        <taxon>Bacillati</taxon>
        <taxon>Actinomycetota</taxon>
        <taxon>Actinomycetes</taxon>
        <taxon>Kitasatosporales</taxon>
        <taxon>Streptomycetaceae</taxon>
        <taxon>Streptomyces</taxon>
    </lineage>
</organism>
<dbReference type="Proteomes" id="UP000326598">
    <property type="component" value="Chromosome"/>
</dbReference>
<dbReference type="PROSITE" id="PS51257">
    <property type="entry name" value="PROKAR_LIPOPROTEIN"/>
    <property type="match status" value="1"/>
</dbReference>
<dbReference type="RefSeq" id="WP_150483590.1">
    <property type="nucleotide sequence ID" value="NZ_BMTB01000002.1"/>
</dbReference>
<dbReference type="Pfam" id="PF01547">
    <property type="entry name" value="SBP_bac_1"/>
    <property type="match status" value="1"/>
</dbReference>
<name>A0A5J6IIJ1_STRC4</name>
<dbReference type="KEGG" id="scoe:CP976_33065"/>
<dbReference type="SUPFAM" id="SSF53850">
    <property type="entry name" value="Periplasmic binding protein-like II"/>
    <property type="match status" value="1"/>
</dbReference>
<dbReference type="EMBL" id="CP023694">
    <property type="protein sequence ID" value="QEV28475.1"/>
    <property type="molecule type" value="Genomic_DNA"/>
</dbReference>
<feature type="chain" id="PRO_5039083574" evidence="1">
    <location>
        <begin position="23"/>
        <end position="452"/>
    </location>
</feature>
<evidence type="ECO:0000256" key="1">
    <source>
        <dbReference type="SAM" id="SignalP"/>
    </source>
</evidence>
<dbReference type="PANTHER" id="PTHR43649:SF12">
    <property type="entry name" value="DIACETYLCHITOBIOSE BINDING PROTEIN DASA"/>
    <property type="match status" value="1"/>
</dbReference>
<evidence type="ECO:0000313" key="3">
    <source>
        <dbReference type="Proteomes" id="UP000326598"/>
    </source>
</evidence>
<dbReference type="InterPro" id="IPR006059">
    <property type="entry name" value="SBP"/>
</dbReference>
<protein>
    <submittedName>
        <fullName evidence="2">Sugar ABC transporter substrate-binding protein</fullName>
    </submittedName>
</protein>
<reference evidence="2 3" key="1">
    <citation type="submission" date="2017-09" db="EMBL/GenBank/DDBJ databases">
        <authorList>
            <person name="Lee N."/>
            <person name="Cho B.-K."/>
        </authorList>
    </citation>
    <scope>NUCLEOTIDE SEQUENCE [LARGE SCALE GENOMIC DNA]</scope>
    <source>
        <strain evidence="2 3">ATCC 13740</strain>
    </source>
</reference>
<dbReference type="AlphaFoldDB" id="A0A5J6IIJ1"/>